<keyword evidence="2" id="KW-0378">Hydrolase</keyword>
<organism evidence="4 5">
    <name type="scientific">Xenorhabdus nematophila (strain ATCC 19061 / DSM 3370 / CCUG 14189 / LMG 1036 / NCIMB 9965 / AN6)</name>
    <dbReference type="NCBI Taxonomy" id="406817"/>
    <lineage>
        <taxon>Bacteria</taxon>
        <taxon>Pseudomonadati</taxon>
        <taxon>Pseudomonadota</taxon>
        <taxon>Gammaproteobacteria</taxon>
        <taxon>Enterobacterales</taxon>
        <taxon>Morganellaceae</taxon>
        <taxon>Xenorhabdus</taxon>
    </lineage>
</organism>
<gene>
    <name evidence="4" type="ordered locus">XNC1_4624</name>
</gene>
<dbReference type="InterPro" id="IPR011973">
    <property type="entry name" value="PaaD"/>
</dbReference>
<feature type="domain" description="Thioesterase" evidence="3">
    <location>
        <begin position="55"/>
        <end position="128"/>
    </location>
</feature>
<dbReference type="NCBIfam" id="TIGR02286">
    <property type="entry name" value="PaaD"/>
    <property type="match status" value="1"/>
</dbReference>
<sequence>MCNHPASQQARHCIEALYAKDICAQSMGIYIEHIDVGIARLSMIVRPNMLNGHQRCHGGILFSLADTAFAYACNSEGLATVASGGGIDFIRPALLSDHLTATASVQHQGQTTGLYDVGIINQEGKTVALFRGRAHRLCHSVLDHPPKNTQENYIQKNYIQKNSLQENTLQENKPGEKS</sequence>
<proteinExistence type="inferred from homology"/>
<evidence type="ECO:0000313" key="5">
    <source>
        <dbReference type="Proteomes" id="UP000008075"/>
    </source>
</evidence>
<dbReference type="NCBIfam" id="TIGR00369">
    <property type="entry name" value="unchar_dom_1"/>
    <property type="match status" value="1"/>
</dbReference>
<dbReference type="InterPro" id="IPR029069">
    <property type="entry name" value="HotDog_dom_sf"/>
</dbReference>
<dbReference type="AlphaFoldDB" id="D3VFY0"/>
<dbReference type="EMBL" id="FN667742">
    <property type="protein sequence ID" value="CBJ92646.1"/>
    <property type="molecule type" value="Genomic_DNA"/>
</dbReference>
<dbReference type="CDD" id="cd03443">
    <property type="entry name" value="PaaI_thioesterase"/>
    <property type="match status" value="1"/>
</dbReference>
<dbReference type="eggNOG" id="COG2050">
    <property type="taxonomic scope" value="Bacteria"/>
</dbReference>
<accession>D3VFY0</accession>
<keyword evidence="5" id="KW-1185">Reference proteome</keyword>
<dbReference type="STRING" id="406817.XNC1_4624"/>
<evidence type="ECO:0000259" key="3">
    <source>
        <dbReference type="Pfam" id="PF03061"/>
    </source>
</evidence>
<protein>
    <submittedName>
        <fullName evidence="4">Phenylacetic acid degradation protein with thioesterase/thiol ester dehydrase-isomerase domain (Modular protein)</fullName>
    </submittedName>
</protein>
<dbReference type="InterPro" id="IPR006683">
    <property type="entry name" value="Thioestr_dom"/>
</dbReference>
<dbReference type="SUPFAM" id="SSF54637">
    <property type="entry name" value="Thioesterase/thiol ester dehydrase-isomerase"/>
    <property type="match status" value="1"/>
</dbReference>
<dbReference type="Proteomes" id="UP000008075">
    <property type="component" value="Chromosome"/>
</dbReference>
<dbReference type="FunFam" id="3.10.129.10:FF:000022">
    <property type="entry name" value="Phenylacetic acid degradation protein"/>
    <property type="match status" value="1"/>
</dbReference>
<name>D3VFY0_XENNA</name>
<dbReference type="InterPro" id="IPR052723">
    <property type="entry name" value="Acyl-CoA_thioesterase_PaaI"/>
</dbReference>
<evidence type="ECO:0000256" key="1">
    <source>
        <dbReference type="ARBA" id="ARBA00008324"/>
    </source>
</evidence>
<evidence type="ECO:0000256" key="2">
    <source>
        <dbReference type="ARBA" id="ARBA00022801"/>
    </source>
</evidence>
<reference evidence="4 5" key="1">
    <citation type="journal article" date="2011" name="PLoS ONE">
        <title>The entomopathogenic bacterial endosymbionts xenorhabdus and photorhabdus: convergent lifestyles from divergent genomes.</title>
        <authorList>
            <person name="Chaston J.M."/>
            <person name="Suen G."/>
            <person name="Tucker S.L."/>
            <person name="Andersen A.W."/>
            <person name="Bhasin A."/>
            <person name="Bode E."/>
            <person name="Bode H.B."/>
            <person name="Brachmann A.O."/>
            <person name="Cowles C.E."/>
            <person name="Cowles K.N."/>
            <person name="Darby C."/>
            <person name="de Leon L."/>
            <person name="Drace K."/>
            <person name="Du Z."/>
            <person name="Givaudan A."/>
            <person name="Herbert Tran E.E."/>
            <person name="Jewell K.A."/>
            <person name="Knack J.J."/>
            <person name="Krasomil-Osterfeld K.C."/>
            <person name="Kukor R."/>
            <person name="Lanois A."/>
            <person name="Latreille P."/>
            <person name="Leimgruber N.K."/>
            <person name="Lipke C.M."/>
            <person name="Liu R."/>
            <person name="Lu X."/>
            <person name="Martens E.C."/>
            <person name="Marri P.R."/>
            <person name="Medigue C."/>
            <person name="Menard M.L."/>
            <person name="Miller N.M."/>
            <person name="Morales-Soto N."/>
            <person name="Norton S."/>
            <person name="Ogier J.C."/>
            <person name="Orchard S.S."/>
            <person name="Park D."/>
            <person name="Park Y."/>
            <person name="Qurollo B.A."/>
            <person name="Sugar D.R."/>
            <person name="Richards G.R."/>
            <person name="Rouy Z."/>
            <person name="Slominski B."/>
            <person name="Slominski K."/>
            <person name="Snyder H."/>
            <person name="Tjaden B.C."/>
            <person name="van der Hoeven R."/>
            <person name="Welch R.D."/>
            <person name="Wheeler C."/>
            <person name="Xiang B."/>
            <person name="Barbazuk B."/>
            <person name="Gaudriault S."/>
            <person name="Goodner B."/>
            <person name="Slater S.C."/>
            <person name="Forst S."/>
            <person name="Goldman B.S."/>
            <person name="Goodrich-Blair H."/>
        </authorList>
    </citation>
    <scope>NUCLEOTIDE SEQUENCE [LARGE SCALE GENOMIC DNA]</scope>
    <source>
        <strain evidence="5">ATCC 19061 / DSM 3370 / CCUG 14189 / LMG 1036 / NCIMB 9965 / AN6</strain>
    </source>
</reference>
<comment type="similarity">
    <text evidence="1">Belongs to the thioesterase PaaI family.</text>
</comment>
<evidence type="ECO:0000313" key="4">
    <source>
        <dbReference type="EMBL" id="CBJ92646.1"/>
    </source>
</evidence>
<dbReference type="Gene3D" id="3.10.129.10">
    <property type="entry name" value="Hotdog Thioesterase"/>
    <property type="match status" value="1"/>
</dbReference>
<dbReference type="InterPro" id="IPR003736">
    <property type="entry name" value="PAAI_dom"/>
</dbReference>
<dbReference type="Pfam" id="PF03061">
    <property type="entry name" value="4HBT"/>
    <property type="match status" value="1"/>
</dbReference>
<dbReference type="GO" id="GO:0016289">
    <property type="term" value="F:acyl-CoA hydrolase activity"/>
    <property type="evidence" value="ECO:0007669"/>
    <property type="project" value="UniProtKB-ARBA"/>
</dbReference>
<dbReference type="HOGENOM" id="CLU_089876_11_0_6"/>
<dbReference type="PANTHER" id="PTHR42856:SF1">
    <property type="entry name" value="ACYL-COENZYME A THIOESTERASE PAAI"/>
    <property type="match status" value="1"/>
</dbReference>
<dbReference type="PANTHER" id="PTHR42856">
    <property type="entry name" value="ACYL-COENZYME A THIOESTERASE PAAI"/>
    <property type="match status" value="1"/>
</dbReference>
<dbReference type="KEGG" id="xne:XNC1_4624"/>